<gene>
    <name evidence="2" type="ORF">DI628_08740</name>
</gene>
<name>A0A6N4RD10_BLAVI</name>
<comment type="caution">
    <text evidence="2">The sequence shown here is derived from an EMBL/GenBank/DDBJ whole genome shotgun (WGS) entry which is preliminary data.</text>
</comment>
<dbReference type="Pfam" id="PF10685">
    <property type="entry name" value="KGG"/>
    <property type="match status" value="3"/>
</dbReference>
<protein>
    <recommendedName>
        <fullName evidence="4">Stress-induced protein</fullName>
    </recommendedName>
</protein>
<reference evidence="2 3" key="1">
    <citation type="journal article" date="2017" name="Nat. Commun.">
        <title>In situ click chemistry generation of cyclooxygenase-2 inhibitors.</title>
        <authorList>
            <person name="Bhardwaj A."/>
            <person name="Kaur J."/>
            <person name="Wuest M."/>
            <person name="Wuest F."/>
        </authorList>
    </citation>
    <scope>NUCLEOTIDE SEQUENCE [LARGE SCALE GENOMIC DNA]</scope>
    <source>
        <strain evidence="2">S2_018_000_R2_106</strain>
    </source>
</reference>
<evidence type="ECO:0000313" key="2">
    <source>
        <dbReference type="EMBL" id="TKW60960.1"/>
    </source>
</evidence>
<evidence type="ECO:0000313" key="3">
    <source>
        <dbReference type="Proteomes" id="UP000320948"/>
    </source>
</evidence>
<dbReference type="AlphaFoldDB" id="A0A6N4RD10"/>
<evidence type="ECO:0000256" key="1">
    <source>
        <dbReference type="SAM" id="MobiDB-lite"/>
    </source>
</evidence>
<feature type="region of interest" description="Disordered" evidence="1">
    <location>
        <begin position="1"/>
        <end position="96"/>
    </location>
</feature>
<feature type="compositionally biased region" description="Polar residues" evidence="1">
    <location>
        <begin position="9"/>
        <end position="19"/>
    </location>
</feature>
<sequence length="96" mass="10055">METTENRTRNPGNFANNPQRAAAAGRKGGRVSGGNFANNPERAAEAGRKGGRASGGNFANDPKRAAEAGRKGGRSSHTARRETEEDVTTTSPKRSS</sequence>
<dbReference type="EMBL" id="VAFM01000002">
    <property type="protein sequence ID" value="TKW60960.1"/>
    <property type="molecule type" value="Genomic_DNA"/>
</dbReference>
<dbReference type="InterPro" id="IPR019626">
    <property type="entry name" value="Stress-induced_KGG_rpt"/>
</dbReference>
<accession>A0A6N4RD10</accession>
<organism evidence="2 3">
    <name type="scientific">Blastochloris viridis</name>
    <name type="common">Rhodopseudomonas viridis</name>
    <dbReference type="NCBI Taxonomy" id="1079"/>
    <lineage>
        <taxon>Bacteria</taxon>
        <taxon>Pseudomonadati</taxon>
        <taxon>Pseudomonadota</taxon>
        <taxon>Alphaproteobacteria</taxon>
        <taxon>Hyphomicrobiales</taxon>
        <taxon>Blastochloridaceae</taxon>
        <taxon>Blastochloris</taxon>
    </lineage>
</organism>
<evidence type="ECO:0008006" key="4">
    <source>
        <dbReference type="Google" id="ProtNLM"/>
    </source>
</evidence>
<dbReference type="Proteomes" id="UP000320948">
    <property type="component" value="Unassembled WGS sequence"/>
</dbReference>
<feature type="compositionally biased region" description="Basic and acidic residues" evidence="1">
    <location>
        <begin position="61"/>
        <end position="70"/>
    </location>
</feature>
<proteinExistence type="predicted"/>